<keyword evidence="3" id="KW-1185">Reference proteome</keyword>
<dbReference type="AlphaFoldDB" id="A0A7H9AQE7"/>
<accession>A0A7H9AQE7</accession>
<keyword evidence="1" id="KW-0472">Membrane</keyword>
<gene>
    <name evidence="2" type="ORF">HYG79_08945</name>
</gene>
<proteinExistence type="predicted"/>
<dbReference type="Pfam" id="PF19578">
    <property type="entry name" value="DUF6090"/>
    <property type="match status" value="1"/>
</dbReference>
<sequence>MKTVIDMIKFFRHIRRSLIQENKMGKYFKYAIGEIVLVVIGILIALQINDWNDQRKLKQQEQTYYCKISEDLKTDIENVNRALVSLKERKITTKRFLTNLLKIQEDKTILLQDYLSAIRAYDYIPTKAAIVDITSSGKLENLKNSALKNEILNHYSQQDYALKIIDKNDEPLFRQIFSYGDYTSFGIHEVPLYKDEYGDKLSSLLKSSEWQKDPDNALFKHIKDHMNMTVILCTREQQLLEDIKTSSEELFNKLSNYCQ</sequence>
<reference evidence="2 3" key="1">
    <citation type="journal article" date="2006" name="Int. J. Syst. Evol. Microbiol.">
        <title>Costertonia aggregata gen. nov., sp. nov., a mesophilic marine bacterium of the family Flavobacteriaceae, isolated from a mature biofilm.</title>
        <authorList>
            <person name="Kwon K.K."/>
            <person name="Lee Y.K."/>
            <person name="Lee H.K."/>
        </authorList>
    </citation>
    <scope>NUCLEOTIDE SEQUENCE [LARGE SCALE GENOMIC DNA]</scope>
    <source>
        <strain evidence="2 3">KCCM 42265</strain>
    </source>
</reference>
<keyword evidence="1" id="KW-0812">Transmembrane</keyword>
<name>A0A7H9AQE7_9FLAO</name>
<feature type="transmembrane region" description="Helical" evidence="1">
    <location>
        <begin position="27"/>
        <end position="48"/>
    </location>
</feature>
<dbReference type="KEGG" id="cagg:HYG79_08945"/>
<evidence type="ECO:0000313" key="2">
    <source>
        <dbReference type="EMBL" id="QLG45465.1"/>
    </source>
</evidence>
<dbReference type="RefSeq" id="WP_179241754.1">
    <property type="nucleotide sequence ID" value="NZ_CP058595.1"/>
</dbReference>
<dbReference type="InterPro" id="IPR045749">
    <property type="entry name" value="DUF6090"/>
</dbReference>
<dbReference type="Proteomes" id="UP000509302">
    <property type="component" value="Chromosome"/>
</dbReference>
<evidence type="ECO:0000256" key="1">
    <source>
        <dbReference type="SAM" id="Phobius"/>
    </source>
</evidence>
<organism evidence="2 3">
    <name type="scientific">Costertonia aggregata</name>
    <dbReference type="NCBI Taxonomy" id="343403"/>
    <lineage>
        <taxon>Bacteria</taxon>
        <taxon>Pseudomonadati</taxon>
        <taxon>Bacteroidota</taxon>
        <taxon>Flavobacteriia</taxon>
        <taxon>Flavobacteriales</taxon>
        <taxon>Flavobacteriaceae</taxon>
        <taxon>Costertonia</taxon>
    </lineage>
</organism>
<dbReference type="EMBL" id="CP058595">
    <property type="protein sequence ID" value="QLG45465.1"/>
    <property type="molecule type" value="Genomic_DNA"/>
</dbReference>
<protein>
    <submittedName>
        <fullName evidence="2">Uncharacterized protein</fullName>
    </submittedName>
</protein>
<evidence type="ECO:0000313" key="3">
    <source>
        <dbReference type="Proteomes" id="UP000509302"/>
    </source>
</evidence>
<keyword evidence="1" id="KW-1133">Transmembrane helix</keyword>